<proteinExistence type="predicted"/>
<protein>
    <submittedName>
        <fullName evidence="1">Uncharacterized protein</fullName>
    </submittedName>
</protein>
<keyword evidence="2" id="KW-1185">Reference proteome</keyword>
<accession>A0A1Q5T4B5</accession>
<sequence>MESERSLTGKDVVSKLFQNEPAPKDYLGELYDLHRQAFQTSSHKELQIPPSDSSSSKSNTVIEDADMLLNVFRNRLEWEKFRAESRAKIATYLKSLSQMMDSISTSNSGGHPDIFAMFKSVLDLLVPKYAPHETGTRCSSPSQDTGSVLSATEQDNMDAELPCTGSSSCPILNGSIKGTDFWRASEAARCFDGSTDSCDLGDGLFNGSQDWLNVFSQWVVDLNDADDYA</sequence>
<evidence type="ECO:0000313" key="1">
    <source>
        <dbReference type="EMBL" id="OKO95076.1"/>
    </source>
</evidence>
<dbReference type="AlphaFoldDB" id="A0A1Q5T4B5"/>
<name>A0A1Q5T4B5_9EURO</name>
<evidence type="ECO:0000313" key="2">
    <source>
        <dbReference type="Proteomes" id="UP000186955"/>
    </source>
</evidence>
<dbReference type="Proteomes" id="UP000186955">
    <property type="component" value="Unassembled WGS sequence"/>
</dbReference>
<dbReference type="EMBL" id="MNBE01000707">
    <property type="protein sequence ID" value="OKO95076.1"/>
    <property type="molecule type" value="Genomic_DNA"/>
</dbReference>
<dbReference type="STRING" id="1316194.A0A1Q5T4B5"/>
<comment type="caution">
    <text evidence="1">The sequence shown here is derived from an EMBL/GenBank/DDBJ whole genome shotgun (WGS) entry which is preliminary data.</text>
</comment>
<organism evidence="1 2">
    <name type="scientific">Penicillium subrubescens</name>
    <dbReference type="NCBI Taxonomy" id="1316194"/>
    <lineage>
        <taxon>Eukaryota</taxon>
        <taxon>Fungi</taxon>
        <taxon>Dikarya</taxon>
        <taxon>Ascomycota</taxon>
        <taxon>Pezizomycotina</taxon>
        <taxon>Eurotiomycetes</taxon>
        <taxon>Eurotiomycetidae</taxon>
        <taxon>Eurotiales</taxon>
        <taxon>Aspergillaceae</taxon>
        <taxon>Penicillium</taxon>
    </lineage>
</organism>
<gene>
    <name evidence="1" type="ORF">PENSUB_11318</name>
</gene>
<reference evidence="1 2" key="1">
    <citation type="submission" date="2016-10" db="EMBL/GenBank/DDBJ databases">
        <title>Genome sequence of the ascomycete fungus Penicillium subrubescens.</title>
        <authorList>
            <person name="De Vries R.P."/>
            <person name="Peng M."/>
            <person name="Dilokpimol A."/>
            <person name="Hilden K."/>
            <person name="Makela M.R."/>
            <person name="Grigoriev I."/>
            <person name="Riley R."/>
            <person name="Granchi Z."/>
        </authorList>
    </citation>
    <scope>NUCLEOTIDE SEQUENCE [LARGE SCALE GENOMIC DNA]</scope>
    <source>
        <strain evidence="1 2">CBS 132785</strain>
    </source>
</reference>